<name>A0A9X1TFM1_9BACT</name>
<proteinExistence type="predicted"/>
<dbReference type="EMBL" id="JAJTTC010000003">
    <property type="protein sequence ID" value="MCF0062830.1"/>
    <property type="molecule type" value="Genomic_DNA"/>
</dbReference>
<sequence length="72" mass="7669">MRVSFFVAVLFGNTVLGQHSPTSAFEGKIGKTIETTTEAAPKINPKAPAGAPNIVWIQIDDIGYGRFLHLAG</sequence>
<evidence type="ECO:0000313" key="1">
    <source>
        <dbReference type="EMBL" id="MCF0062830.1"/>
    </source>
</evidence>
<protein>
    <recommendedName>
        <fullName evidence="3">Sulfatase</fullName>
    </recommendedName>
</protein>
<keyword evidence="2" id="KW-1185">Reference proteome</keyword>
<dbReference type="RefSeq" id="WP_234655906.1">
    <property type="nucleotide sequence ID" value="NZ_CP094997.1"/>
</dbReference>
<organism evidence="1 2">
    <name type="scientific">Dyadobacter chenwenxiniae</name>
    <dbReference type="NCBI Taxonomy" id="2906456"/>
    <lineage>
        <taxon>Bacteria</taxon>
        <taxon>Pseudomonadati</taxon>
        <taxon>Bacteroidota</taxon>
        <taxon>Cytophagia</taxon>
        <taxon>Cytophagales</taxon>
        <taxon>Spirosomataceae</taxon>
        <taxon>Dyadobacter</taxon>
    </lineage>
</organism>
<evidence type="ECO:0008006" key="3">
    <source>
        <dbReference type="Google" id="ProtNLM"/>
    </source>
</evidence>
<comment type="caution">
    <text evidence="1">The sequence shown here is derived from an EMBL/GenBank/DDBJ whole genome shotgun (WGS) entry which is preliminary data.</text>
</comment>
<accession>A0A9X1TFM1</accession>
<evidence type="ECO:0000313" key="2">
    <source>
        <dbReference type="Proteomes" id="UP001139000"/>
    </source>
</evidence>
<dbReference type="Proteomes" id="UP001139000">
    <property type="component" value="Unassembled WGS sequence"/>
</dbReference>
<reference evidence="1" key="1">
    <citation type="submission" date="2021-12" db="EMBL/GenBank/DDBJ databases">
        <title>Novel species in genus Dyadobacter.</title>
        <authorList>
            <person name="Ma C."/>
        </authorList>
    </citation>
    <scope>NUCLEOTIDE SEQUENCE</scope>
    <source>
        <strain evidence="1">LJ419</strain>
    </source>
</reference>
<dbReference type="AlphaFoldDB" id="A0A9X1TFM1"/>
<gene>
    <name evidence="1" type="ORF">LXM26_15085</name>
</gene>